<dbReference type="EMBL" id="JBHULX010000003">
    <property type="protein sequence ID" value="MFD2590232.1"/>
    <property type="molecule type" value="Genomic_DNA"/>
</dbReference>
<organism evidence="1 2">
    <name type="scientific">Aquimarina hainanensis</name>
    <dbReference type="NCBI Taxonomy" id="1578017"/>
    <lineage>
        <taxon>Bacteria</taxon>
        <taxon>Pseudomonadati</taxon>
        <taxon>Bacteroidota</taxon>
        <taxon>Flavobacteriia</taxon>
        <taxon>Flavobacteriales</taxon>
        <taxon>Flavobacteriaceae</taxon>
        <taxon>Aquimarina</taxon>
    </lineage>
</organism>
<sequence>MGIFKNIFKKNKSIPEFDFIETYEHKDKYFSRIKKWNWINSEQISILEKDEKGKIKMTTMDYWYQEMFLDANGQITIAEYLSVLVKQFQDSKMEIPTDLDKFMTETLWSLKNDLKAIEFTDSRVQLKAEYKDPIVKS</sequence>
<dbReference type="RefSeq" id="WP_378255589.1">
    <property type="nucleotide sequence ID" value="NZ_JBHSJV010000001.1"/>
</dbReference>
<protein>
    <recommendedName>
        <fullName evidence="3">EF-hand domain-containing protein</fullName>
    </recommendedName>
</protein>
<proteinExistence type="predicted"/>
<evidence type="ECO:0008006" key="3">
    <source>
        <dbReference type="Google" id="ProtNLM"/>
    </source>
</evidence>
<accession>A0ABW5N5G2</accession>
<evidence type="ECO:0000313" key="1">
    <source>
        <dbReference type="EMBL" id="MFD2590232.1"/>
    </source>
</evidence>
<gene>
    <name evidence="1" type="ORF">ACFSTE_05270</name>
</gene>
<evidence type="ECO:0000313" key="2">
    <source>
        <dbReference type="Proteomes" id="UP001597459"/>
    </source>
</evidence>
<name>A0ABW5N5G2_9FLAO</name>
<dbReference type="Proteomes" id="UP001597459">
    <property type="component" value="Unassembled WGS sequence"/>
</dbReference>
<keyword evidence="2" id="KW-1185">Reference proteome</keyword>
<reference evidence="2" key="1">
    <citation type="journal article" date="2019" name="Int. J. Syst. Evol. Microbiol.">
        <title>The Global Catalogue of Microorganisms (GCM) 10K type strain sequencing project: providing services to taxonomists for standard genome sequencing and annotation.</title>
        <authorList>
            <consortium name="The Broad Institute Genomics Platform"/>
            <consortium name="The Broad Institute Genome Sequencing Center for Infectious Disease"/>
            <person name="Wu L."/>
            <person name="Ma J."/>
        </authorList>
    </citation>
    <scope>NUCLEOTIDE SEQUENCE [LARGE SCALE GENOMIC DNA]</scope>
    <source>
        <strain evidence="2">KCTC 42423</strain>
    </source>
</reference>
<comment type="caution">
    <text evidence="1">The sequence shown here is derived from an EMBL/GenBank/DDBJ whole genome shotgun (WGS) entry which is preliminary data.</text>
</comment>